<evidence type="ECO:0000256" key="1">
    <source>
        <dbReference type="ARBA" id="ARBA00023015"/>
    </source>
</evidence>
<evidence type="ECO:0000256" key="4">
    <source>
        <dbReference type="SAM" id="MobiDB-lite"/>
    </source>
</evidence>
<dbReference type="Gene3D" id="3.30.450.40">
    <property type="match status" value="1"/>
</dbReference>
<dbReference type="GO" id="GO:0045892">
    <property type="term" value="P:negative regulation of DNA-templated transcription"/>
    <property type="evidence" value="ECO:0007669"/>
    <property type="project" value="TreeGrafter"/>
</dbReference>
<keyword evidence="8" id="KW-1185">Reference proteome</keyword>
<dbReference type="InterPro" id="IPR014757">
    <property type="entry name" value="Tscrpt_reg_IclR_C"/>
</dbReference>
<keyword evidence="2 7" id="KW-0238">DNA-binding</keyword>
<keyword evidence="3" id="KW-0804">Transcription</keyword>
<dbReference type="EMBL" id="FOAW01000035">
    <property type="protein sequence ID" value="SEM39319.1"/>
    <property type="molecule type" value="Genomic_DNA"/>
</dbReference>
<dbReference type="SUPFAM" id="SSF55781">
    <property type="entry name" value="GAF domain-like"/>
    <property type="match status" value="1"/>
</dbReference>
<feature type="compositionally biased region" description="Polar residues" evidence="4">
    <location>
        <begin position="252"/>
        <end position="265"/>
    </location>
</feature>
<dbReference type="InterPro" id="IPR036388">
    <property type="entry name" value="WH-like_DNA-bd_sf"/>
</dbReference>
<evidence type="ECO:0000259" key="6">
    <source>
        <dbReference type="PROSITE" id="PS51078"/>
    </source>
</evidence>
<dbReference type="RefSeq" id="WP_083576904.1">
    <property type="nucleotide sequence ID" value="NZ_FOAW01000035.1"/>
</dbReference>
<evidence type="ECO:0000313" key="7">
    <source>
        <dbReference type="EMBL" id="SEM39319.1"/>
    </source>
</evidence>
<sequence length="273" mass="28409">MDDHTVAGRMLAIIDATAELDGRASLAALTESTGIPKPTVMRVANDLAARGVLQRGPGGYRLGAKLIDLGTTAAIHHGMRDAAMPHLQELFARTGEVIVLALLCGDDVAELERVHGHNRDAIAQRQLAGGPVTDAVTTALGRCLLAHRPDLADVALSKPIRRLTAYTVTEPGRLRDQLTSVLDHGFSVEYEQTLLGWSCVGAPILGGNGKVVGGVGIIGRRSARYSPNRLTGAVSAAATGIAADWALDPGRTGSTVAPSLPTQTGRGRLTGKA</sequence>
<organism evidence="7 8">
    <name type="scientific">Rhodococcus maanshanensis</name>
    <dbReference type="NCBI Taxonomy" id="183556"/>
    <lineage>
        <taxon>Bacteria</taxon>
        <taxon>Bacillati</taxon>
        <taxon>Actinomycetota</taxon>
        <taxon>Actinomycetes</taxon>
        <taxon>Mycobacteriales</taxon>
        <taxon>Nocardiaceae</taxon>
        <taxon>Rhodococcus</taxon>
    </lineage>
</organism>
<dbReference type="Pfam" id="PF01614">
    <property type="entry name" value="IclR_C"/>
    <property type="match status" value="1"/>
</dbReference>
<dbReference type="SUPFAM" id="SSF46785">
    <property type="entry name" value="Winged helix' DNA-binding domain"/>
    <property type="match status" value="1"/>
</dbReference>
<dbReference type="InterPro" id="IPR050707">
    <property type="entry name" value="HTH_MetabolicPath_Reg"/>
</dbReference>
<dbReference type="OrthoDB" id="5242615at2"/>
<dbReference type="Proteomes" id="UP000198677">
    <property type="component" value="Unassembled WGS sequence"/>
</dbReference>
<dbReference type="Gene3D" id="1.10.10.10">
    <property type="entry name" value="Winged helix-like DNA-binding domain superfamily/Winged helix DNA-binding domain"/>
    <property type="match status" value="1"/>
</dbReference>
<evidence type="ECO:0000256" key="3">
    <source>
        <dbReference type="ARBA" id="ARBA00023163"/>
    </source>
</evidence>
<accession>A0A1H7Y2B1</accession>
<dbReference type="InterPro" id="IPR005471">
    <property type="entry name" value="Tscrpt_reg_IclR_N"/>
</dbReference>
<dbReference type="PANTHER" id="PTHR30136">
    <property type="entry name" value="HELIX-TURN-HELIX TRANSCRIPTIONAL REGULATOR, ICLR FAMILY"/>
    <property type="match status" value="1"/>
</dbReference>
<dbReference type="InterPro" id="IPR036390">
    <property type="entry name" value="WH_DNA-bd_sf"/>
</dbReference>
<reference evidence="8" key="1">
    <citation type="submission" date="2016-10" db="EMBL/GenBank/DDBJ databases">
        <authorList>
            <person name="Varghese N."/>
            <person name="Submissions S."/>
        </authorList>
    </citation>
    <scope>NUCLEOTIDE SEQUENCE [LARGE SCALE GENOMIC DNA]</scope>
    <source>
        <strain evidence="8">DSM 44675</strain>
    </source>
</reference>
<proteinExistence type="predicted"/>
<dbReference type="AlphaFoldDB" id="A0A1H7Y2B1"/>
<keyword evidence="1" id="KW-0805">Transcription regulation</keyword>
<evidence type="ECO:0000259" key="5">
    <source>
        <dbReference type="PROSITE" id="PS51077"/>
    </source>
</evidence>
<dbReference type="SMART" id="SM00346">
    <property type="entry name" value="HTH_ICLR"/>
    <property type="match status" value="1"/>
</dbReference>
<dbReference type="Pfam" id="PF09339">
    <property type="entry name" value="HTH_IclR"/>
    <property type="match status" value="1"/>
</dbReference>
<feature type="domain" description="HTH iclR-type" evidence="5">
    <location>
        <begin position="4"/>
        <end position="64"/>
    </location>
</feature>
<name>A0A1H7Y2B1_9NOCA</name>
<dbReference type="InterPro" id="IPR029016">
    <property type="entry name" value="GAF-like_dom_sf"/>
</dbReference>
<evidence type="ECO:0000313" key="8">
    <source>
        <dbReference type="Proteomes" id="UP000198677"/>
    </source>
</evidence>
<dbReference type="PANTHER" id="PTHR30136:SF24">
    <property type="entry name" value="HTH-TYPE TRANSCRIPTIONAL REPRESSOR ALLR"/>
    <property type="match status" value="1"/>
</dbReference>
<dbReference type="PROSITE" id="PS51077">
    <property type="entry name" value="HTH_ICLR"/>
    <property type="match status" value="1"/>
</dbReference>
<protein>
    <submittedName>
        <fullName evidence="7">DNA-binding transcriptional regulator, IclR family</fullName>
    </submittedName>
</protein>
<dbReference type="PROSITE" id="PS51078">
    <property type="entry name" value="ICLR_ED"/>
    <property type="match status" value="1"/>
</dbReference>
<feature type="domain" description="IclR-ED" evidence="6">
    <location>
        <begin position="65"/>
        <end position="251"/>
    </location>
</feature>
<dbReference type="GO" id="GO:0003700">
    <property type="term" value="F:DNA-binding transcription factor activity"/>
    <property type="evidence" value="ECO:0007669"/>
    <property type="project" value="TreeGrafter"/>
</dbReference>
<gene>
    <name evidence="7" type="ORF">SAMN05444583_13550</name>
</gene>
<dbReference type="GO" id="GO:0003677">
    <property type="term" value="F:DNA binding"/>
    <property type="evidence" value="ECO:0007669"/>
    <property type="project" value="UniProtKB-KW"/>
</dbReference>
<feature type="region of interest" description="Disordered" evidence="4">
    <location>
        <begin position="252"/>
        <end position="273"/>
    </location>
</feature>
<evidence type="ECO:0000256" key="2">
    <source>
        <dbReference type="ARBA" id="ARBA00023125"/>
    </source>
</evidence>